<accession>A0A4Z1RGP3</accession>
<dbReference type="SUPFAM" id="SSF52317">
    <property type="entry name" value="Class I glutamine amidotransferase-like"/>
    <property type="match status" value="1"/>
</dbReference>
<dbReference type="InterPro" id="IPR029062">
    <property type="entry name" value="Class_I_gatase-like"/>
</dbReference>
<dbReference type="PANTHER" id="PTHR40469:SF2">
    <property type="entry name" value="GALACTOSE-BINDING DOMAIN-LIKE SUPERFAMILY PROTEIN"/>
    <property type="match status" value="1"/>
</dbReference>
<dbReference type="Proteomes" id="UP000298681">
    <property type="component" value="Unassembled WGS sequence"/>
</dbReference>
<evidence type="ECO:0000313" key="3">
    <source>
        <dbReference type="Proteomes" id="UP000298681"/>
    </source>
</evidence>
<dbReference type="EMBL" id="SPUH01000001">
    <property type="protein sequence ID" value="TKS55343.1"/>
    <property type="molecule type" value="Genomic_DNA"/>
</dbReference>
<comment type="caution">
    <text evidence="2">The sequence shown here is derived from an EMBL/GenBank/DDBJ whole genome shotgun (WGS) entry which is preliminary data.</text>
</comment>
<reference evidence="2 3" key="1">
    <citation type="submission" date="2019-01" db="EMBL/GenBank/DDBJ databases">
        <authorList>
            <person name="Zhang S."/>
        </authorList>
    </citation>
    <scope>NUCLEOTIDE SEQUENCE [LARGE SCALE GENOMIC DNA]</scope>
    <source>
        <strain evidence="2 3">1626</strain>
    </source>
</reference>
<gene>
    <name evidence="2" type="ORF">E4582_07025</name>
</gene>
<keyword evidence="3" id="KW-1185">Reference proteome</keyword>
<name>A0A4Z1RGP3_9GAMM</name>
<dbReference type="PANTHER" id="PTHR40469">
    <property type="entry name" value="SECRETED GLYCOSYL HYDROLASE"/>
    <property type="match status" value="1"/>
</dbReference>
<dbReference type="Pfam" id="PF06283">
    <property type="entry name" value="ThuA"/>
    <property type="match status" value="1"/>
</dbReference>
<evidence type="ECO:0000313" key="2">
    <source>
        <dbReference type="EMBL" id="TKS55343.1"/>
    </source>
</evidence>
<proteinExistence type="predicted"/>
<organism evidence="2 3">
    <name type="scientific">Luteimonas yindakuii</name>
    <dbReference type="NCBI Taxonomy" id="2565782"/>
    <lineage>
        <taxon>Bacteria</taxon>
        <taxon>Pseudomonadati</taxon>
        <taxon>Pseudomonadota</taxon>
        <taxon>Gammaproteobacteria</taxon>
        <taxon>Lysobacterales</taxon>
        <taxon>Lysobacteraceae</taxon>
        <taxon>Luteimonas</taxon>
    </lineage>
</organism>
<dbReference type="Gene3D" id="3.40.50.880">
    <property type="match status" value="1"/>
</dbReference>
<dbReference type="OrthoDB" id="338827at2"/>
<protein>
    <submittedName>
        <fullName evidence="2">ThuA domain-containing protein</fullName>
    </submittedName>
</protein>
<evidence type="ECO:0000259" key="1">
    <source>
        <dbReference type="Pfam" id="PF06283"/>
    </source>
</evidence>
<dbReference type="AlphaFoldDB" id="A0A4Z1RGP3"/>
<feature type="domain" description="ThuA-like" evidence="1">
    <location>
        <begin position="54"/>
        <end position="262"/>
    </location>
</feature>
<sequence>MRKRVQEGVTVCIRGRSSKGAGLLASLLALLTAFAAGCASAPPVAQANAPEPPRMLVFTRTGGYRHESIADAVRTLRALGAAEGLAVEHTEDPRFFNADTLARYRVVVFANTTGPLLDSSQRVAFEHWLREGGGFLGLHSAADTAYDWPFYGQLVGAWFASHPPGLQRARVRFEHAGTDATLGPWWITDELYNFRRNPRRDVTVIATLTARTDGGGMGDDHPIAWCHDRLGGRAWYTGLGHDAALYRDPVFHALLRSGLRYVLGGDARCDEVSSAPATMAR</sequence>
<dbReference type="InterPro" id="IPR029010">
    <property type="entry name" value="ThuA-like"/>
</dbReference>